<sequence>MNHGSQQSPDTKRKSALCPDDPTNRLYAEASLRVQVPGVRLLYLFHVDIAEVGELRKQLLGRLLQVLPTVFRKPVWSHYPFSLIWKMPRCCLSDFYEMSDREGLSLTEAFIASGIRGMLILP</sequence>
<dbReference type="EMBL" id="BSYO01000062">
    <property type="protein sequence ID" value="GMH32088.1"/>
    <property type="molecule type" value="Genomic_DNA"/>
</dbReference>
<accession>A0AAD3TLJ1</accession>
<protein>
    <submittedName>
        <fullName evidence="1">Uncharacterized protein</fullName>
    </submittedName>
</protein>
<proteinExistence type="predicted"/>
<keyword evidence="2" id="KW-1185">Reference proteome</keyword>
<evidence type="ECO:0000313" key="2">
    <source>
        <dbReference type="Proteomes" id="UP001279734"/>
    </source>
</evidence>
<dbReference type="AlphaFoldDB" id="A0AAD3TLJ1"/>
<reference evidence="1" key="1">
    <citation type="submission" date="2023-05" db="EMBL/GenBank/DDBJ databases">
        <title>Nepenthes gracilis genome sequencing.</title>
        <authorList>
            <person name="Fukushima K."/>
        </authorList>
    </citation>
    <scope>NUCLEOTIDE SEQUENCE</scope>
    <source>
        <strain evidence="1">SING2019-196</strain>
    </source>
</reference>
<organism evidence="1 2">
    <name type="scientific">Nepenthes gracilis</name>
    <name type="common">Slender pitcher plant</name>
    <dbReference type="NCBI Taxonomy" id="150966"/>
    <lineage>
        <taxon>Eukaryota</taxon>
        <taxon>Viridiplantae</taxon>
        <taxon>Streptophyta</taxon>
        <taxon>Embryophyta</taxon>
        <taxon>Tracheophyta</taxon>
        <taxon>Spermatophyta</taxon>
        <taxon>Magnoliopsida</taxon>
        <taxon>eudicotyledons</taxon>
        <taxon>Gunneridae</taxon>
        <taxon>Pentapetalae</taxon>
        <taxon>Caryophyllales</taxon>
        <taxon>Nepenthaceae</taxon>
        <taxon>Nepenthes</taxon>
    </lineage>
</organism>
<comment type="caution">
    <text evidence="1">The sequence shown here is derived from an EMBL/GenBank/DDBJ whole genome shotgun (WGS) entry which is preliminary data.</text>
</comment>
<dbReference type="Proteomes" id="UP001279734">
    <property type="component" value="Unassembled WGS sequence"/>
</dbReference>
<name>A0AAD3TLJ1_NEPGR</name>
<gene>
    <name evidence="1" type="ORF">Nepgr_033932</name>
</gene>
<evidence type="ECO:0000313" key="1">
    <source>
        <dbReference type="EMBL" id="GMH32088.1"/>
    </source>
</evidence>